<dbReference type="RefSeq" id="YP_009303030.1">
    <property type="nucleotide sequence ID" value="NC_031251.1"/>
</dbReference>
<name>A0A142K8K3_9CAUD</name>
<proteinExistence type="predicted"/>
<organism evidence="1 2">
    <name type="scientific">Gordonia phage SoilAssassin</name>
    <dbReference type="NCBI Taxonomy" id="1821562"/>
    <lineage>
        <taxon>Viruses</taxon>
        <taxon>Duplodnaviria</taxon>
        <taxon>Heunggongvirae</taxon>
        <taxon>Uroviricota</taxon>
        <taxon>Caudoviricetes</taxon>
        <taxon>Attisvirus</taxon>
        <taxon>Attisvirus attis</taxon>
    </lineage>
</organism>
<evidence type="ECO:0000313" key="1">
    <source>
        <dbReference type="EMBL" id="AMS02436.1"/>
    </source>
</evidence>
<evidence type="ECO:0000313" key="2">
    <source>
        <dbReference type="Proteomes" id="UP000207764"/>
    </source>
</evidence>
<dbReference type="GeneID" id="29124490"/>
<accession>A0A142K8K3</accession>
<sequence>MESWLCGKLETWNRGVEYVTMADLHYSPGAYAIVTGGLQKLYPSPLDFNIIDSELCRVLLALANDYTQPWLQHHTVRANDRVRYVVVVKTPTGVDGDLAVFWRLIELDGRVVPYVTAIVPGYRL</sequence>
<protein>
    <submittedName>
        <fullName evidence="1">Uncharacterized protein</fullName>
    </submittedName>
</protein>
<gene>
    <name evidence="1" type="primary">35</name>
    <name evidence="1" type="ORF">SEA_SOILASSASSIN_35</name>
</gene>
<dbReference type="EMBL" id="KU963246">
    <property type="protein sequence ID" value="AMS02436.1"/>
    <property type="molecule type" value="Genomic_DNA"/>
</dbReference>
<dbReference type="Proteomes" id="UP000207764">
    <property type="component" value="Segment"/>
</dbReference>
<dbReference type="KEGG" id="vg:29124490"/>
<dbReference type="OrthoDB" id="15718at10239"/>
<reference evidence="2" key="1">
    <citation type="submission" date="2016-03" db="EMBL/GenBank/DDBJ databases">
        <authorList>
            <person name="Ploux O."/>
        </authorList>
    </citation>
    <scope>NUCLEOTIDE SEQUENCE [LARGE SCALE GENOMIC DNA]</scope>
</reference>